<gene>
    <name evidence="1" type="ORF">WN944_010136</name>
</gene>
<reference evidence="1 2" key="1">
    <citation type="submission" date="2024-05" db="EMBL/GenBank/DDBJ databases">
        <title>Haplotype-resolved chromosome-level genome assembly of Huyou (Citrus changshanensis).</title>
        <authorList>
            <person name="Miao C."/>
            <person name="Chen W."/>
            <person name="Wu Y."/>
            <person name="Wang L."/>
            <person name="Zhao S."/>
            <person name="Grierson D."/>
            <person name="Xu C."/>
            <person name="Chen K."/>
        </authorList>
    </citation>
    <scope>NUCLEOTIDE SEQUENCE [LARGE SCALE GENOMIC DNA]</scope>
    <source>
        <strain evidence="1">01-14</strain>
        <tissue evidence="1">Leaf</tissue>
    </source>
</reference>
<accession>A0AAP0MXD7</accession>
<dbReference type="EMBL" id="JBCGBO010000002">
    <property type="protein sequence ID" value="KAK9221707.1"/>
    <property type="molecule type" value="Genomic_DNA"/>
</dbReference>
<protein>
    <submittedName>
        <fullName evidence="1">Uncharacterized protein</fullName>
    </submittedName>
</protein>
<evidence type="ECO:0000313" key="2">
    <source>
        <dbReference type="Proteomes" id="UP001428341"/>
    </source>
</evidence>
<dbReference type="Proteomes" id="UP001428341">
    <property type="component" value="Unassembled WGS sequence"/>
</dbReference>
<keyword evidence="2" id="KW-1185">Reference proteome</keyword>
<comment type="caution">
    <text evidence="1">The sequence shown here is derived from an EMBL/GenBank/DDBJ whole genome shotgun (WGS) entry which is preliminary data.</text>
</comment>
<name>A0AAP0MXD7_9ROSI</name>
<sequence length="102" mass="11463">MYSRCPSVRFVERFVELAEDSPMLSPIMNKASFSYLAITLVKQLYTPVLFNAFGFGNKASLVSAAIIDIVNVVTTLGKKIISFPWRFAWSWGPLGWLILGAW</sequence>
<dbReference type="AlphaFoldDB" id="A0AAP0MXD7"/>
<evidence type="ECO:0000313" key="1">
    <source>
        <dbReference type="EMBL" id="KAK9221707.1"/>
    </source>
</evidence>
<proteinExistence type="predicted"/>
<organism evidence="1 2">
    <name type="scientific">Citrus x changshan-huyou</name>
    <dbReference type="NCBI Taxonomy" id="2935761"/>
    <lineage>
        <taxon>Eukaryota</taxon>
        <taxon>Viridiplantae</taxon>
        <taxon>Streptophyta</taxon>
        <taxon>Embryophyta</taxon>
        <taxon>Tracheophyta</taxon>
        <taxon>Spermatophyta</taxon>
        <taxon>Magnoliopsida</taxon>
        <taxon>eudicotyledons</taxon>
        <taxon>Gunneridae</taxon>
        <taxon>Pentapetalae</taxon>
        <taxon>rosids</taxon>
        <taxon>malvids</taxon>
        <taxon>Sapindales</taxon>
        <taxon>Rutaceae</taxon>
        <taxon>Aurantioideae</taxon>
        <taxon>Citrus</taxon>
    </lineage>
</organism>